<dbReference type="Pfam" id="PF03466">
    <property type="entry name" value="LysR_substrate"/>
    <property type="match status" value="1"/>
</dbReference>
<feature type="domain" description="HTH lysR-type" evidence="5">
    <location>
        <begin position="34"/>
        <end position="86"/>
    </location>
</feature>
<evidence type="ECO:0000313" key="7">
    <source>
        <dbReference type="Proteomes" id="UP000190135"/>
    </source>
</evidence>
<keyword evidence="3 6" id="KW-0238">DNA-binding</keyword>
<dbReference type="GO" id="GO:0006351">
    <property type="term" value="P:DNA-templated transcription"/>
    <property type="evidence" value="ECO:0007669"/>
    <property type="project" value="TreeGrafter"/>
</dbReference>
<dbReference type="EMBL" id="FUXL01000003">
    <property type="protein sequence ID" value="SJZ87754.1"/>
    <property type="molecule type" value="Genomic_DNA"/>
</dbReference>
<reference evidence="6 7" key="1">
    <citation type="submission" date="2017-02" db="EMBL/GenBank/DDBJ databases">
        <authorList>
            <person name="Peterson S.W."/>
        </authorList>
    </citation>
    <scope>NUCLEOTIDE SEQUENCE [LARGE SCALE GENOMIC DNA]</scope>
    <source>
        <strain evidence="6 7">USBA 369</strain>
    </source>
</reference>
<keyword evidence="4" id="KW-0804">Transcription</keyword>
<evidence type="ECO:0000256" key="1">
    <source>
        <dbReference type="ARBA" id="ARBA00009437"/>
    </source>
</evidence>
<dbReference type="RefSeq" id="WP_078707491.1">
    <property type="nucleotide sequence ID" value="NZ_FUXL01000003.1"/>
</dbReference>
<dbReference type="GO" id="GO:0043565">
    <property type="term" value="F:sequence-specific DNA binding"/>
    <property type="evidence" value="ECO:0007669"/>
    <property type="project" value="TreeGrafter"/>
</dbReference>
<dbReference type="Proteomes" id="UP000190135">
    <property type="component" value="Unassembled WGS sequence"/>
</dbReference>
<dbReference type="PANTHER" id="PTHR30537:SF3">
    <property type="entry name" value="TRANSCRIPTIONAL REGULATORY PROTEIN"/>
    <property type="match status" value="1"/>
</dbReference>
<evidence type="ECO:0000256" key="4">
    <source>
        <dbReference type="ARBA" id="ARBA00023163"/>
    </source>
</evidence>
<dbReference type="Pfam" id="PF00126">
    <property type="entry name" value="HTH_1"/>
    <property type="match status" value="1"/>
</dbReference>
<dbReference type="PRINTS" id="PR00039">
    <property type="entry name" value="HTHLYSR"/>
</dbReference>
<dbReference type="STRING" id="1365950.SAMN05428963_103389"/>
<dbReference type="InterPro" id="IPR000847">
    <property type="entry name" value="LysR_HTH_N"/>
</dbReference>
<dbReference type="InterPro" id="IPR036388">
    <property type="entry name" value="WH-like_DNA-bd_sf"/>
</dbReference>
<dbReference type="InterPro" id="IPR005119">
    <property type="entry name" value="LysR_subst-bd"/>
</dbReference>
<comment type="similarity">
    <text evidence="1">Belongs to the LysR transcriptional regulatory family.</text>
</comment>
<dbReference type="SUPFAM" id="SSF46785">
    <property type="entry name" value="Winged helix' DNA-binding domain"/>
    <property type="match status" value="1"/>
</dbReference>
<accession>A0A1T4P8C1</accession>
<sequence>MSDTITPFEAAQRSLNRSFLENDTLLSNAFWEELRIFLAVAKAKSFNKASEILNMSQPRVSRRVKRLQDMMGAQLFISTQRGVQLTARGKEVAEACARLDQFLYSLRNDLQSEQSQEAAIVRVSVTDGLAAIFLAPALLEFNARHPRIQVHIKSPENLISLRENATDMMVGFAHVAPSDVTLRTAGFLHFLPFASRGYIDLYGVPTRQNAHEHAFVQSEFYAARTGVWDSWLDLIANGRIAHYCDNMFTYGAVAKAGVGIALLANYNAIEPAAVPLDLDVRIRIPMSIAAMTERLQSKPVRLVFEWLAEVFGRDNPWFGEKMVLRSQCENADAGFRQLFNV</sequence>
<name>A0A1T4P8C1_9HYPH</name>
<organism evidence="6 7">
    <name type="scientific">Consotaella salsifontis</name>
    <dbReference type="NCBI Taxonomy" id="1365950"/>
    <lineage>
        <taxon>Bacteria</taxon>
        <taxon>Pseudomonadati</taxon>
        <taxon>Pseudomonadota</taxon>
        <taxon>Alphaproteobacteria</taxon>
        <taxon>Hyphomicrobiales</taxon>
        <taxon>Aurantimonadaceae</taxon>
        <taxon>Consotaella</taxon>
    </lineage>
</organism>
<dbReference type="PROSITE" id="PS50931">
    <property type="entry name" value="HTH_LYSR"/>
    <property type="match status" value="1"/>
</dbReference>
<keyword evidence="7" id="KW-1185">Reference proteome</keyword>
<evidence type="ECO:0000313" key="6">
    <source>
        <dbReference type="EMBL" id="SJZ87754.1"/>
    </source>
</evidence>
<dbReference type="SUPFAM" id="SSF53850">
    <property type="entry name" value="Periplasmic binding protein-like II"/>
    <property type="match status" value="1"/>
</dbReference>
<evidence type="ECO:0000256" key="2">
    <source>
        <dbReference type="ARBA" id="ARBA00023015"/>
    </source>
</evidence>
<evidence type="ECO:0000259" key="5">
    <source>
        <dbReference type="PROSITE" id="PS50931"/>
    </source>
</evidence>
<dbReference type="InterPro" id="IPR036390">
    <property type="entry name" value="WH_DNA-bd_sf"/>
</dbReference>
<dbReference type="OrthoDB" id="9786526at2"/>
<dbReference type="Gene3D" id="3.40.190.10">
    <property type="entry name" value="Periplasmic binding protein-like II"/>
    <property type="match status" value="2"/>
</dbReference>
<gene>
    <name evidence="6" type="ORF">SAMN05428963_103389</name>
</gene>
<evidence type="ECO:0000256" key="3">
    <source>
        <dbReference type="ARBA" id="ARBA00023125"/>
    </source>
</evidence>
<dbReference type="InterPro" id="IPR058163">
    <property type="entry name" value="LysR-type_TF_proteobact-type"/>
</dbReference>
<dbReference type="Gene3D" id="1.10.10.10">
    <property type="entry name" value="Winged helix-like DNA-binding domain superfamily/Winged helix DNA-binding domain"/>
    <property type="match status" value="1"/>
</dbReference>
<dbReference type="PANTHER" id="PTHR30537">
    <property type="entry name" value="HTH-TYPE TRANSCRIPTIONAL REGULATOR"/>
    <property type="match status" value="1"/>
</dbReference>
<dbReference type="GO" id="GO:0003700">
    <property type="term" value="F:DNA-binding transcription factor activity"/>
    <property type="evidence" value="ECO:0007669"/>
    <property type="project" value="InterPro"/>
</dbReference>
<protein>
    <submittedName>
        <fullName evidence="6">DNA-binding transcriptional regulator, LysR family</fullName>
    </submittedName>
</protein>
<dbReference type="AlphaFoldDB" id="A0A1T4P8C1"/>
<keyword evidence="2" id="KW-0805">Transcription regulation</keyword>
<proteinExistence type="inferred from homology"/>